<dbReference type="RefSeq" id="WP_092784327.1">
    <property type="nucleotide sequence ID" value="NZ_FNAP01000004.1"/>
</dbReference>
<protein>
    <submittedName>
        <fullName evidence="4">Uncharacterized conserved protein, tellurite resistance protein B (TerB) family</fullName>
    </submittedName>
</protein>
<evidence type="ECO:0000313" key="4">
    <source>
        <dbReference type="EMBL" id="SDE18415.1"/>
    </source>
</evidence>
<accession>A0A1G7AWL9</accession>
<dbReference type="Gene3D" id="1.10.3680.10">
    <property type="entry name" value="TerB-like"/>
    <property type="match status" value="1"/>
</dbReference>
<keyword evidence="1" id="KW-0812">Transmembrane</keyword>
<dbReference type="Pfam" id="PF05099">
    <property type="entry name" value="TerB"/>
    <property type="match status" value="1"/>
</dbReference>
<dbReference type="SUPFAM" id="SSF158682">
    <property type="entry name" value="TerB-like"/>
    <property type="match status" value="1"/>
</dbReference>
<keyword evidence="1" id="KW-1133">Transmembrane helix</keyword>
<proteinExistence type="predicted"/>
<dbReference type="AlphaFoldDB" id="A0A1G7AWL9"/>
<sequence>MRRSAIFVLTGLCLTAVFTSLSTVAEARSGGHGLPFFVFGQSDTITCLEDVPIKGSGNEDLCLAKLNSYYMFIAGLGTSSKLVLAEKTGGGYYEIPAKEELERLQKAGLLPDPLPTYSRPIEDYLYGYSLWLLLAALLVFGGITRAIKGRGSSKATTKAEADVAFKAGLKRVLVSAMLSDGSVDENEKNVVHDVYKRVSGTDLAQPDLDHCIAATKNEGDLIGNEIRSLKTTLTSDGRKMLVSAAMMVLCADGKIEAGEIAFLQDVANALALSKAELDEVLNPFLKPKTEAAGG</sequence>
<keyword evidence="2" id="KW-0732">Signal</keyword>
<dbReference type="InterPro" id="IPR007791">
    <property type="entry name" value="DjlA_N"/>
</dbReference>
<dbReference type="InterPro" id="IPR029024">
    <property type="entry name" value="TerB-like"/>
</dbReference>
<dbReference type="STRING" id="69960.SAMN05421720_10494"/>
<feature type="signal peptide" evidence="2">
    <location>
        <begin position="1"/>
        <end position="27"/>
    </location>
</feature>
<feature type="transmembrane region" description="Helical" evidence="1">
    <location>
        <begin position="125"/>
        <end position="144"/>
    </location>
</feature>
<keyword evidence="1" id="KW-0472">Membrane</keyword>
<evidence type="ECO:0000256" key="1">
    <source>
        <dbReference type="SAM" id="Phobius"/>
    </source>
</evidence>
<gene>
    <name evidence="4" type="ORF">SAMN05421720_10494</name>
</gene>
<dbReference type="Proteomes" id="UP000199412">
    <property type="component" value="Unassembled WGS sequence"/>
</dbReference>
<feature type="chain" id="PRO_5011580110" evidence="2">
    <location>
        <begin position="28"/>
        <end position="294"/>
    </location>
</feature>
<feature type="domain" description="Co-chaperone DjlA N-terminal" evidence="3">
    <location>
        <begin position="172"/>
        <end position="279"/>
    </location>
</feature>
<evidence type="ECO:0000313" key="5">
    <source>
        <dbReference type="Proteomes" id="UP000199412"/>
    </source>
</evidence>
<reference evidence="4 5" key="1">
    <citation type="submission" date="2016-10" db="EMBL/GenBank/DDBJ databases">
        <authorList>
            <person name="de Groot N.N."/>
        </authorList>
    </citation>
    <scope>NUCLEOTIDE SEQUENCE [LARGE SCALE GENOMIC DNA]</scope>
    <source>
        <strain evidence="4 5">ATCC 700224</strain>
    </source>
</reference>
<evidence type="ECO:0000259" key="3">
    <source>
        <dbReference type="Pfam" id="PF05099"/>
    </source>
</evidence>
<dbReference type="CDD" id="cd07177">
    <property type="entry name" value="terB_like"/>
    <property type="match status" value="1"/>
</dbReference>
<keyword evidence="5" id="KW-1185">Reference proteome</keyword>
<evidence type="ECO:0000256" key="2">
    <source>
        <dbReference type="SAM" id="SignalP"/>
    </source>
</evidence>
<dbReference type="EMBL" id="FNAP01000004">
    <property type="protein sequence ID" value="SDE18415.1"/>
    <property type="molecule type" value="Genomic_DNA"/>
</dbReference>
<dbReference type="OrthoDB" id="6064897at2"/>
<name>A0A1G7AWL9_9PROT</name>
<organism evidence="4 5">
    <name type="scientific">Rhodospira trueperi</name>
    <dbReference type="NCBI Taxonomy" id="69960"/>
    <lineage>
        <taxon>Bacteria</taxon>
        <taxon>Pseudomonadati</taxon>
        <taxon>Pseudomonadota</taxon>
        <taxon>Alphaproteobacteria</taxon>
        <taxon>Rhodospirillales</taxon>
        <taxon>Rhodospirillaceae</taxon>
        <taxon>Rhodospira</taxon>
    </lineage>
</organism>